<keyword evidence="3" id="KW-1185">Reference proteome</keyword>
<reference evidence="2 3" key="1">
    <citation type="submission" date="2019-03" db="EMBL/GenBank/DDBJ databases">
        <title>First draft genome of Liparis tanakae, snailfish: a comprehensive survey of snailfish specific genes.</title>
        <authorList>
            <person name="Kim W."/>
            <person name="Song I."/>
            <person name="Jeong J.-H."/>
            <person name="Kim D."/>
            <person name="Kim S."/>
            <person name="Ryu S."/>
            <person name="Song J.Y."/>
            <person name="Lee S.K."/>
        </authorList>
    </citation>
    <scope>NUCLEOTIDE SEQUENCE [LARGE SCALE GENOMIC DNA]</scope>
    <source>
        <tissue evidence="2">Muscle</tissue>
    </source>
</reference>
<sequence>MWRRIIRVMMVMVMMMMMMMMMVMSLGSVKPDIVFELITDAQSATPSLGWDNGASVLCLAQVGTSERWVQQKL</sequence>
<evidence type="ECO:0008006" key="4">
    <source>
        <dbReference type="Google" id="ProtNLM"/>
    </source>
</evidence>
<evidence type="ECO:0000313" key="2">
    <source>
        <dbReference type="EMBL" id="TNN75255.1"/>
    </source>
</evidence>
<protein>
    <recommendedName>
        <fullName evidence="4">Secreted protein</fullName>
    </recommendedName>
</protein>
<keyword evidence="1" id="KW-0732">Signal</keyword>
<dbReference type="Proteomes" id="UP000314294">
    <property type="component" value="Unassembled WGS sequence"/>
</dbReference>
<feature type="signal peptide" evidence="1">
    <location>
        <begin position="1"/>
        <end position="25"/>
    </location>
</feature>
<evidence type="ECO:0000313" key="3">
    <source>
        <dbReference type="Proteomes" id="UP000314294"/>
    </source>
</evidence>
<accession>A0A4Z2ICN9</accession>
<comment type="caution">
    <text evidence="2">The sequence shown here is derived from an EMBL/GenBank/DDBJ whole genome shotgun (WGS) entry which is preliminary data.</text>
</comment>
<dbReference type="AlphaFoldDB" id="A0A4Z2ICN9"/>
<evidence type="ECO:0000256" key="1">
    <source>
        <dbReference type="SAM" id="SignalP"/>
    </source>
</evidence>
<proteinExistence type="predicted"/>
<dbReference type="EMBL" id="SRLO01000105">
    <property type="protein sequence ID" value="TNN75255.1"/>
    <property type="molecule type" value="Genomic_DNA"/>
</dbReference>
<organism evidence="2 3">
    <name type="scientific">Liparis tanakae</name>
    <name type="common">Tanaka's snailfish</name>
    <dbReference type="NCBI Taxonomy" id="230148"/>
    <lineage>
        <taxon>Eukaryota</taxon>
        <taxon>Metazoa</taxon>
        <taxon>Chordata</taxon>
        <taxon>Craniata</taxon>
        <taxon>Vertebrata</taxon>
        <taxon>Euteleostomi</taxon>
        <taxon>Actinopterygii</taxon>
        <taxon>Neopterygii</taxon>
        <taxon>Teleostei</taxon>
        <taxon>Neoteleostei</taxon>
        <taxon>Acanthomorphata</taxon>
        <taxon>Eupercaria</taxon>
        <taxon>Perciformes</taxon>
        <taxon>Cottioidei</taxon>
        <taxon>Cottales</taxon>
        <taxon>Liparidae</taxon>
        <taxon>Liparis</taxon>
    </lineage>
</organism>
<feature type="chain" id="PRO_5021269317" description="Secreted protein" evidence="1">
    <location>
        <begin position="26"/>
        <end position="73"/>
    </location>
</feature>
<name>A0A4Z2ICN9_9TELE</name>
<gene>
    <name evidence="2" type="ORF">EYF80_014492</name>
</gene>